<dbReference type="EMBL" id="CP042430">
    <property type="protein sequence ID" value="QEC49226.1"/>
    <property type="molecule type" value="Genomic_DNA"/>
</dbReference>
<gene>
    <name evidence="1" type="ORF">FSW04_17665</name>
</gene>
<dbReference type="Proteomes" id="UP000321805">
    <property type="component" value="Chromosome"/>
</dbReference>
<sequence length="114" mass="13138">MSELEPYSDDELDQMIAGAYAVEPEAIDQPRLILAALDELKHLPSSRDAREQEFAVRIEMHRDIAKREDPVLIADRDAELDELIEKSQRGERLSMADRVRISQALDNKELETYE</sequence>
<dbReference type="RefSeq" id="WP_146921589.1">
    <property type="nucleotide sequence ID" value="NZ_CP042430.1"/>
</dbReference>
<keyword evidence="2" id="KW-1185">Reference proteome</keyword>
<dbReference type="KEGG" id="bsol:FSW04_17665"/>
<reference evidence="1 2" key="1">
    <citation type="journal article" date="2018" name="J. Microbiol.">
        <title>Baekduia soli gen. nov., sp. nov., a novel bacterium isolated from the soil of Baekdu Mountain and proposal of a novel family name, Baekduiaceae fam. nov.</title>
        <authorList>
            <person name="An D.S."/>
            <person name="Siddiqi M.Z."/>
            <person name="Kim K.H."/>
            <person name="Yu H.S."/>
            <person name="Im W.T."/>
        </authorList>
    </citation>
    <scope>NUCLEOTIDE SEQUENCE [LARGE SCALE GENOMIC DNA]</scope>
    <source>
        <strain evidence="1 2">BR7-21</strain>
    </source>
</reference>
<dbReference type="AlphaFoldDB" id="A0A5B8U7Y5"/>
<name>A0A5B8U7Y5_9ACTN</name>
<accession>A0A5B8U7Y5</accession>
<protein>
    <submittedName>
        <fullName evidence="1">Uncharacterized protein</fullName>
    </submittedName>
</protein>
<evidence type="ECO:0000313" key="2">
    <source>
        <dbReference type="Proteomes" id="UP000321805"/>
    </source>
</evidence>
<evidence type="ECO:0000313" key="1">
    <source>
        <dbReference type="EMBL" id="QEC49226.1"/>
    </source>
</evidence>
<proteinExistence type="predicted"/>
<organism evidence="1 2">
    <name type="scientific">Baekduia soli</name>
    <dbReference type="NCBI Taxonomy" id="496014"/>
    <lineage>
        <taxon>Bacteria</taxon>
        <taxon>Bacillati</taxon>
        <taxon>Actinomycetota</taxon>
        <taxon>Thermoleophilia</taxon>
        <taxon>Solirubrobacterales</taxon>
        <taxon>Baekduiaceae</taxon>
        <taxon>Baekduia</taxon>
    </lineage>
</organism>